<gene>
    <name evidence="2" type="ORF">PMAYCL1PPCAC_14675</name>
</gene>
<evidence type="ECO:0000259" key="1">
    <source>
        <dbReference type="Pfam" id="PF17339"/>
    </source>
</evidence>
<evidence type="ECO:0000313" key="3">
    <source>
        <dbReference type="Proteomes" id="UP001328107"/>
    </source>
</evidence>
<name>A0AAN5CFM5_9BILA</name>
<feature type="non-terminal residue" evidence="2">
    <location>
        <position position="131"/>
    </location>
</feature>
<comment type="caution">
    <text evidence="2">The sequence shown here is derived from an EMBL/GenBank/DDBJ whole genome shotgun (WGS) entry which is preliminary data.</text>
</comment>
<feature type="domain" description="PH-15" evidence="1">
    <location>
        <begin position="20"/>
        <end position="120"/>
    </location>
</feature>
<accession>A0AAN5CFM5</accession>
<protein>
    <recommendedName>
        <fullName evidence="1">PH-15 domain-containing protein</fullName>
    </recommendedName>
</protein>
<dbReference type="AlphaFoldDB" id="A0AAN5CFM5"/>
<sequence length="131" mass="14879">HSRILSFGPPTTFVMALIDMPVQEKICSEEGVLCGLAEVEDRRSFGSSSWDKQMIVLRPNGCLLIYKTPEIGRIVHLNELYRISITMKRKTLNVELTSGKKEKVTRLRFEGELVPIWGAKLFLYKISLPGL</sequence>
<dbReference type="Pfam" id="PF17339">
    <property type="entry name" value="PH_15"/>
    <property type="match status" value="1"/>
</dbReference>
<evidence type="ECO:0000313" key="2">
    <source>
        <dbReference type="EMBL" id="GMR44480.1"/>
    </source>
</evidence>
<dbReference type="EMBL" id="BTRK01000003">
    <property type="protein sequence ID" value="GMR44480.1"/>
    <property type="molecule type" value="Genomic_DNA"/>
</dbReference>
<organism evidence="2 3">
    <name type="scientific">Pristionchus mayeri</name>
    <dbReference type="NCBI Taxonomy" id="1317129"/>
    <lineage>
        <taxon>Eukaryota</taxon>
        <taxon>Metazoa</taxon>
        <taxon>Ecdysozoa</taxon>
        <taxon>Nematoda</taxon>
        <taxon>Chromadorea</taxon>
        <taxon>Rhabditida</taxon>
        <taxon>Rhabditina</taxon>
        <taxon>Diplogasteromorpha</taxon>
        <taxon>Diplogasteroidea</taxon>
        <taxon>Neodiplogasteridae</taxon>
        <taxon>Pristionchus</taxon>
    </lineage>
</organism>
<reference evidence="3" key="1">
    <citation type="submission" date="2022-10" db="EMBL/GenBank/DDBJ databases">
        <title>Genome assembly of Pristionchus species.</title>
        <authorList>
            <person name="Yoshida K."/>
            <person name="Sommer R.J."/>
        </authorList>
    </citation>
    <scope>NUCLEOTIDE SEQUENCE [LARGE SCALE GENOMIC DNA]</scope>
    <source>
        <strain evidence="3">RS5460</strain>
    </source>
</reference>
<keyword evidence="3" id="KW-1185">Reference proteome</keyword>
<dbReference type="Proteomes" id="UP001328107">
    <property type="component" value="Unassembled WGS sequence"/>
</dbReference>
<proteinExistence type="predicted"/>
<dbReference type="InterPro" id="IPR040443">
    <property type="entry name" value="PH_15"/>
</dbReference>
<feature type="non-terminal residue" evidence="2">
    <location>
        <position position="1"/>
    </location>
</feature>